<dbReference type="InterPro" id="IPR017853">
    <property type="entry name" value="GH"/>
</dbReference>
<evidence type="ECO:0000256" key="4">
    <source>
        <dbReference type="RuleBase" id="RU004335"/>
    </source>
</evidence>
<dbReference type="SUPFAM" id="SSF51445">
    <property type="entry name" value="(Trans)glycosidases"/>
    <property type="match status" value="1"/>
</dbReference>
<dbReference type="PANTHER" id="PTHR32227">
    <property type="entry name" value="GLUCAN ENDO-1,3-BETA-GLUCOSIDASE BG1-RELATED-RELATED"/>
    <property type="match status" value="1"/>
</dbReference>
<dbReference type="AlphaFoldDB" id="A0A843WZX7"/>
<evidence type="ECO:0000313" key="8">
    <source>
        <dbReference type="Proteomes" id="UP000652761"/>
    </source>
</evidence>
<dbReference type="InterPro" id="IPR044965">
    <property type="entry name" value="Glyco_hydro_17_plant"/>
</dbReference>
<keyword evidence="3 5" id="KW-0326">Glycosidase</keyword>
<evidence type="ECO:0000256" key="6">
    <source>
        <dbReference type="SAM" id="SignalP"/>
    </source>
</evidence>
<evidence type="ECO:0000256" key="3">
    <source>
        <dbReference type="ARBA" id="ARBA00023295"/>
    </source>
</evidence>
<comment type="caution">
    <text evidence="7">The sequence shown here is derived from an EMBL/GenBank/DDBJ whole genome shotgun (WGS) entry which is preliminary data.</text>
</comment>
<protein>
    <recommendedName>
        <fullName evidence="9">Beta-1,3-glucanase</fullName>
    </recommendedName>
</protein>
<feature type="chain" id="PRO_5032324400" description="Beta-1,3-glucanase" evidence="6">
    <location>
        <begin position="30"/>
        <end position="344"/>
    </location>
</feature>
<proteinExistence type="inferred from homology"/>
<dbReference type="FunFam" id="3.20.20.80:FF:000010">
    <property type="entry name" value="glucan endo-1,3-beta-glucosidase, basic"/>
    <property type="match status" value="1"/>
</dbReference>
<keyword evidence="6" id="KW-0732">Signal</keyword>
<evidence type="ECO:0008006" key="9">
    <source>
        <dbReference type="Google" id="ProtNLM"/>
    </source>
</evidence>
<dbReference type="EMBL" id="NMUH01005884">
    <property type="protein sequence ID" value="MQM13926.1"/>
    <property type="molecule type" value="Genomic_DNA"/>
</dbReference>
<evidence type="ECO:0000313" key="7">
    <source>
        <dbReference type="EMBL" id="MQM13926.1"/>
    </source>
</evidence>
<name>A0A843WZX7_COLES</name>
<dbReference type="Gene3D" id="3.20.20.80">
    <property type="entry name" value="Glycosidases"/>
    <property type="match status" value="1"/>
</dbReference>
<dbReference type="Proteomes" id="UP000652761">
    <property type="component" value="Unassembled WGS sequence"/>
</dbReference>
<accession>A0A843WZX7</accession>
<dbReference type="GO" id="GO:0005975">
    <property type="term" value="P:carbohydrate metabolic process"/>
    <property type="evidence" value="ECO:0007669"/>
    <property type="project" value="InterPro"/>
</dbReference>
<gene>
    <name evidence="7" type="ORF">Taro_046852</name>
</gene>
<reference evidence="7" key="1">
    <citation type="submission" date="2017-07" db="EMBL/GenBank/DDBJ databases">
        <title>Taro Niue Genome Assembly and Annotation.</title>
        <authorList>
            <person name="Atibalentja N."/>
            <person name="Keating K."/>
            <person name="Fields C.J."/>
        </authorList>
    </citation>
    <scope>NUCLEOTIDE SEQUENCE</scope>
    <source>
        <strain evidence="7">Niue_2</strain>
        <tissue evidence="7">Leaf</tissue>
    </source>
</reference>
<evidence type="ECO:0000256" key="2">
    <source>
        <dbReference type="ARBA" id="ARBA00022801"/>
    </source>
</evidence>
<evidence type="ECO:0000256" key="1">
    <source>
        <dbReference type="ARBA" id="ARBA00008773"/>
    </source>
</evidence>
<organism evidence="7 8">
    <name type="scientific">Colocasia esculenta</name>
    <name type="common">Wild taro</name>
    <name type="synonym">Arum esculentum</name>
    <dbReference type="NCBI Taxonomy" id="4460"/>
    <lineage>
        <taxon>Eukaryota</taxon>
        <taxon>Viridiplantae</taxon>
        <taxon>Streptophyta</taxon>
        <taxon>Embryophyta</taxon>
        <taxon>Tracheophyta</taxon>
        <taxon>Spermatophyta</taxon>
        <taxon>Magnoliopsida</taxon>
        <taxon>Liliopsida</taxon>
        <taxon>Araceae</taxon>
        <taxon>Aroideae</taxon>
        <taxon>Colocasieae</taxon>
        <taxon>Colocasia</taxon>
    </lineage>
</organism>
<evidence type="ECO:0000256" key="5">
    <source>
        <dbReference type="RuleBase" id="RU004336"/>
    </source>
</evidence>
<dbReference type="InterPro" id="IPR000490">
    <property type="entry name" value="Glyco_hydro_17"/>
</dbReference>
<keyword evidence="2 5" id="KW-0378">Hydrolase</keyword>
<dbReference type="PROSITE" id="PS00587">
    <property type="entry name" value="GLYCOSYL_HYDROL_F17"/>
    <property type="match status" value="1"/>
</dbReference>
<comment type="similarity">
    <text evidence="1 4">Belongs to the glycosyl hydrolase 17 family.</text>
</comment>
<dbReference type="OrthoDB" id="941679at2759"/>
<dbReference type="Pfam" id="PF00332">
    <property type="entry name" value="Glyco_hydro_17"/>
    <property type="match status" value="1"/>
</dbReference>
<sequence length="344" mass="35711">MDRGRSCLCGAAALVFLEALGCFATLAGAQGGVGVNYGTKGDNLPTADKVVNLFKSRNIQFLRLFDPNPDALNALHGSGISVVLGTLNQDLQQLAGSQDAAAQWVAAHVTPHANAVKFRYISAGNEVIPGDLASFVLPAMQNLDAALKAAGTPVPVTTSIATTVLGVSYPPSQGSFSSDTAGLITPILGFLAANGTPLLVNVYPYFAIASDPANIRLDYALFTATGTVVQDGALAYNNLFDAVVDATYAAIERAGQPGVKIVVSETGWPSGGNGDLTTPANAATYNNNAVKHAVSGNGTPRRPGGGIEVYLFAIFNEDQKPGGVEQHFGLYNPDITEVYHVDFP</sequence>
<keyword evidence="8" id="KW-1185">Reference proteome</keyword>
<dbReference type="GO" id="GO:0042973">
    <property type="term" value="F:glucan endo-1,3-beta-D-glucosidase activity"/>
    <property type="evidence" value="ECO:0007669"/>
    <property type="project" value="UniProtKB-ARBA"/>
</dbReference>
<feature type="signal peptide" evidence="6">
    <location>
        <begin position="1"/>
        <end position="29"/>
    </location>
</feature>